<dbReference type="Proteomes" id="UP000674143">
    <property type="component" value="Unassembled WGS sequence"/>
</dbReference>
<organism evidence="1 2">
    <name type="scientific">Leishmania orientalis</name>
    <dbReference type="NCBI Taxonomy" id="2249476"/>
    <lineage>
        <taxon>Eukaryota</taxon>
        <taxon>Discoba</taxon>
        <taxon>Euglenozoa</taxon>
        <taxon>Kinetoplastea</taxon>
        <taxon>Metakinetoplastina</taxon>
        <taxon>Trypanosomatida</taxon>
        <taxon>Trypanosomatidae</taxon>
        <taxon>Leishmaniinae</taxon>
        <taxon>Leishmania</taxon>
    </lineage>
</organism>
<dbReference type="AlphaFoldDB" id="A0A836KL48"/>
<dbReference type="EMBL" id="JAFHLR010000028">
    <property type="protein sequence ID" value="KAG5474605.1"/>
    <property type="molecule type" value="Genomic_DNA"/>
</dbReference>
<evidence type="ECO:0000313" key="1">
    <source>
        <dbReference type="EMBL" id="KAG5474605.1"/>
    </source>
</evidence>
<evidence type="ECO:0000313" key="2">
    <source>
        <dbReference type="Proteomes" id="UP000674143"/>
    </source>
</evidence>
<comment type="caution">
    <text evidence="1">The sequence shown here is derived from an EMBL/GenBank/DDBJ whole genome shotgun (WGS) entry which is preliminary data.</text>
</comment>
<accession>A0A836KL48</accession>
<dbReference type="RefSeq" id="XP_067061711.1">
    <property type="nucleotide sequence ID" value="XM_067205774.1"/>
</dbReference>
<reference evidence="2" key="1">
    <citation type="journal article" date="2021" name="Microbiol. Resour. Announc.">
        <title>LGAAP: Leishmaniinae Genome Assembly and Annotation Pipeline.</title>
        <authorList>
            <person name="Almutairi H."/>
            <person name="Urbaniak M.D."/>
            <person name="Bates M.D."/>
            <person name="Jariyapan N."/>
            <person name="Kwakye-Nuako G."/>
            <person name="Thomaz-Soccol V."/>
            <person name="Al-Salem W.S."/>
            <person name="Dillon R.J."/>
            <person name="Bates P.A."/>
            <person name="Gatherer D."/>
        </authorList>
    </citation>
    <scope>NUCLEOTIDE SEQUENCE [LARGE SCALE GENOMIC DNA]</scope>
</reference>
<gene>
    <name evidence="1" type="ORF">LSCM4_03778</name>
</gene>
<proteinExistence type="predicted"/>
<dbReference type="KEGG" id="loi:92359708"/>
<reference evidence="2" key="2">
    <citation type="journal article" date="2021" name="Sci. Data">
        <title>Chromosome-scale genome sequencing, assembly and annotation of six genomes from subfamily Leishmaniinae.</title>
        <authorList>
            <person name="Almutairi H."/>
            <person name="Urbaniak M.D."/>
            <person name="Bates M.D."/>
            <person name="Jariyapan N."/>
            <person name="Kwakye-Nuako G."/>
            <person name="Thomaz Soccol V."/>
            <person name="Al-Salem W.S."/>
            <person name="Dillon R.J."/>
            <person name="Bates P.A."/>
            <person name="Gatherer D."/>
        </authorList>
    </citation>
    <scope>NUCLEOTIDE SEQUENCE [LARGE SCALE GENOMIC DNA]</scope>
</reference>
<protein>
    <submittedName>
        <fullName evidence="1">Uncharacterized protein</fullName>
    </submittedName>
</protein>
<keyword evidence="2" id="KW-1185">Reference proteome</keyword>
<name>A0A836KL48_9TRYP</name>
<sequence length="330" mass="36028">MCSSAAVEGLPITLSLTLRRIDSEGEIPLPSLSPFSPPLCIYAQREDGEGVDAVQLAISGSSLLKVTVDLAASPGRLPQLSAADATAAEHVWVDQSWSVGSRFRFSIHLRARARAKWPVPRSPQWSEGSGGRLIRMPCGRPGDDDGGADVLSVQEGYTVRYTSASQNPARLGQPSSLYDRFALRSQLRGPVYINPALFPIVRILCESELYTEAIPTATAVLRNMTVQVSVERCRESRSGKPIRRAPRDRTTKENVVVLDRVPASSSHLHEESKALLEPYQAICLAFNGHVRQPSKKSAIAYDVAYAKRLVVEGYTFEVLVTGARMKGETL</sequence>
<dbReference type="GeneID" id="92359708"/>